<dbReference type="PRINTS" id="PR00245">
    <property type="entry name" value="OLFACTORYR"/>
</dbReference>
<evidence type="ECO:0000256" key="4">
    <source>
        <dbReference type="ARBA" id="ARBA00022725"/>
    </source>
</evidence>
<dbReference type="GeneID" id="115457391"/>
<feature type="transmembrane region" description="Helical" evidence="11">
    <location>
        <begin position="273"/>
        <end position="292"/>
    </location>
</feature>
<feature type="transmembrane region" description="Helical" evidence="11">
    <location>
        <begin position="140"/>
        <end position="162"/>
    </location>
</feature>
<feature type="transmembrane region" description="Helical" evidence="11">
    <location>
        <begin position="25"/>
        <end position="48"/>
    </location>
</feature>
<dbReference type="PROSITE" id="PS00237">
    <property type="entry name" value="G_PROTEIN_RECEP_F1_1"/>
    <property type="match status" value="1"/>
</dbReference>
<evidence type="ECO:0000259" key="12">
    <source>
        <dbReference type="PROSITE" id="PS50262"/>
    </source>
</evidence>
<dbReference type="Proteomes" id="UP000515156">
    <property type="component" value="Chromosome 14"/>
</dbReference>
<keyword evidence="6 10" id="KW-0297">G-protein coupled receptor</keyword>
<organism evidence="13 14">
    <name type="scientific">Microcaecilia unicolor</name>
    <dbReference type="NCBI Taxonomy" id="1415580"/>
    <lineage>
        <taxon>Eukaryota</taxon>
        <taxon>Metazoa</taxon>
        <taxon>Chordata</taxon>
        <taxon>Craniata</taxon>
        <taxon>Vertebrata</taxon>
        <taxon>Euteleostomi</taxon>
        <taxon>Amphibia</taxon>
        <taxon>Gymnophiona</taxon>
        <taxon>Siphonopidae</taxon>
        <taxon>Microcaecilia</taxon>
    </lineage>
</organism>
<evidence type="ECO:0000256" key="6">
    <source>
        <dbReference type="ARBA" id="ARBA00023040"/>
    </source>
</evidence>
<protein>
    <recommendedName>
        <fullName evidence="11">Olfactory receptor</fullName>
    </recommendedName>
</protein>
<evidence type="ECO:0000256" key="7">
    <source>
        <dbReference type="ARBA" id="ARBA00023136"/>
    </source>
</evidence>
<keyword evidence="9 10" id="KW-0807">Transducer</keyword>
<evidence type="ECO:0000256" key="1">
    <source>
        <dbReference type="ARBA" id="ARBA00004651"/>
    </source>
</evidence>
<evidence type="ECO:0000256" key="8">
    <source>
        <dbReference type="ARBA" id="ARBA00023170"/>
    </source>
</evidence>
<reference evidence="14" key="1">
    <citation type="submission" date="2025-08" db="UniProtKB">
        <authorList>
            <consortium name="RefSeq"/>
        </authorList>
    </citation>
    <scope>IDENTIFICATION</scope>
</reference>
<keyword evidence="8 10" id="KW-0675">Receptor</keyword>
<accession>A0A6P7WXM0</accession>
<dbReference type="CDD" id="cd13954">
    <property type="entry name" value="7tmA_OR"/>
    <property type="match status" value="1"/>
</dbReference>
<evidence type="ECO:0000256" key="11">
    <source>
        <dbReference type="RuleBase" id="RU363047"/>
    </source>
</evidence>
<evidence type="ECO:0000313" key="13">
    <source>
        <dbReference type="Proteomes" id="UP000515156"/>
    </source>
</evidence>
<keyword evidence="7 11" id="KW-0472">Membrane</keyword>
<dbReference type="KEGG" id="muo:115457391"/>
<dbReference type="InterPro" id="IPR050516">
    <property type="entry name" value="Olfactory_GPCR"/>
</dbReference>
<dbReference type="SUPFAM" id="SSF81321">
    <property type="entry name" value="Family A G protein-coupled receptor-like"/>
    <property type="match status" value="1"/>
</dbReference>
<evidence type="ECO:0000256" key="5">
    <source>
        <dbReference type="ARBA" id="ARBA00022989"/>
    </source>
</evidence>
<keyword evidence="3 10" id="KW-0812">Transmembrane</keyword>
<dbReference type="InParanoid" id="A0A6P7WXM0"/>
<keyword evidence="13" id="KW-1185">Reference proteome</keyword>
<dbReference type="GO" id="GO:0004984">
    <property type="term" value="F:olfactory receptor activity"/>
    <property type="evidence" value="ECO:0007669"/>
    <property type="project" value="InterPro"/>
</dbReference>
<feature type="transmembrane region" description="Helical" evidence="11">
    <location>
        <begin position="242"/>
        <end position="261"/>
    </location>
</feature>
<evidence type="ECO:0000256" key="2">
    <source>
        <dbReference type="ARBA" id="ARBA00022475"/>
    </source>
</evidence>
<keyword evidence="5 11" id="KW-1133">Transmembrane helix</keyword>
<keyword evidence="4 11" id="KW-0552">Olfaction</keyword>
<evidence type="ECO:0000313" key="14">
    <source>
        <dbReference type="RefSeq" id="XP_030042669.1"/>
    </source>
</evidence>
<dbReference type="PROSITE" id="PS50262">
    <property type="entry name" value="G_PROTEIN_RECEP_F1_2"/>
    <property type="match status" value="1"/>
</dbReference>
<sequence length="308" mass="34992">MESKNETQVAEFIILGFSDFPNLQILVFVVFLCIYLVTLMGNIIILTLMCIDSRLHKPMYFFLSNLAFLDICYISDTLPKLLVIFITGSKIISFLGCMTQLYLLLAFASVEFYLLAVMAYDRYVAVCNPLRYSVIMSKRVCGLLAISSWVAGFLDILPHVVFTSRFSFCGHNQINHFFCDLQTLLKLSCSDTSIIKIIVMTLNLFLIMGCFLLTLTSYIYIISAVLKIHSSEGRYKAFSTCSSHLTVVCIYYGTIVFVYMRPQGKHTTPGDKLFGALYNAVIPMLNPIIYSLRNKDVKAALWKCARRR</sequence>
<dbReference type="InterPro" id="IPR000276">
    <property type="entry name" value="GPCR_Rhodpsn"/>
</dbReference>
<feature type="transmembrane region" description="Helical" evidence="11">
    <location>
        <begin position="194"/>
        <end position="221"/>
    </location>
</feature>
<dbReference type="FunFam" id="1.20.1070.10:FF:000015">
    <property type="entry name" value="Olfactory receptor"/>
    <property type="match status" value="1"/>
</dbReference>
<dbReference type="Pfam" id="PF13853">
    <property type="entry name" value="7tm_4"/>
    <property type="match status" value="1"/>
</dbReference>
<dbReference type="OrthoDB" id="5967130at2759"/>
<name>A0A6P7WXM0_9AMPH</name>
<dbReference type="PRINTS" id="PR00237">
    <property type="entry name" value="GPCRRHODOPSN"/>
</dbReference>
<keyword evidence="2 11" id="KW-1003">Cell membrane</keyword>
<dbReference type="Gene3D" id="1.20.1070.10">
    <property type="entry name" value="Rhodopsin 7-helix transmembrane proteins"/>
    <property type="match status" value="1"/>
</dbReference>
<dbReference type="InterPro" id="IPR017452">
    <property type="entry name" value="GPCR_Rhodpsn_7TM"/>
</dbReference>
<feature type="transmembrane region" description="Helical" evidence="11">
    <location>
        <begin position="60"/>
        <end position="86"/>
    </location>
</feature>
<dbReference type="PANTHER" id="PTHR26452">
    <property type="entry name" value="OLFACTORY RECEPTOR"/>
    <property type="match status" value="1"/>
</dbReference>
<dbReference type="GO" id="GO:0004930">
    <property type="term" value="F:G protein-coupled receptor activity"/>
    <property type="evidence" value="ECO:0007669"/>
    <property type="project" value="UniProtKB-KW"/>
</dbReference>
<evidence type="ECO:0000256" key="10">
    <source>
        <dbReference type="RuleBase" id="RU000688"/>
    </source>
</evidence>
<gene>
    <name evidence="14" type="primary">LOC115457391</name>
</gene>
<dbReference type="InterPro" id="IPR000725">
    <property type="entry name" value="Olfact_rcpt"/>
</dbReference>
<feature type="domain" description="G-protein coupled receptors family 1 profile" evidence="12">
    <location>
        <begin position="41"/>
        <end position="290"/>
    </location>
</feature>
<keyword evidence="11" id="KW-0716">Sensory transduction</keyword>
<dbReference type="GO" id="GO:0005886">
    <property type="term" value="C:plasma membrane"/>
    <property type="evidence" value="ECO:0007669"/>
    <property type="project" value="UniProtKB-SubCell"/>
</dbReference>
<feature type="transmembrane region" description="Helical" evidence="11">
    <location>
        <begin position="92"/>
        <end position="120"/>
    </location>
</feature>
<comment type="similarity">
    <text evidence="10">Belongs to the G-protein coupled receptor 1 family.</text>
</comment>
<evidence type="ECO:0000256" key="3">
    <source>
        <dbReference type="ARBA" id="ARBA00022692"/>
    </source>
</evidence>
<evidence type="ECO:0000256" key="9">
    <source>
        <dbReference type="ARBA" id="ARBA00023224"/>
    </source>
</evidence>
<proteinExistence type="inferred from homology"/>
<dbReference type="RefSeq" id="XP_030042669.1">
    <property type="nucleotide sequence ID" value="XM_030186809.1"/>
</dbReference>
<comment type="subcellular location">
    <subcellularLocation>
        <location evidence="1 11">Cell membrane</location>
        <topology evidence="1 11">Multi-pass membrane protein</topology>
    </subcellularLocation>
</comment>
<dbReference type="AlphaFoldDB" id="A0A6P7WXM0"/>